<feature type="transmembrane region" description="Helical" evidence="8">
    <location>
        <begin position="286"/>
        <end position="310"/>
    </location>
</feature>
<evidence type="ECO:0000313" key="10">
    <source>
        <dbReference type="EMBL" id="PLB52220.1"/>
    </source>
</evidence>
<evidence type="ECO:0000256" key="3">
    <source>
        <dbReference type="ARBA" id="ARBA00022448"/>
    </source>
</evidence>
<evidence type="ECO:0000256" key="7">
    <source>
        <dbReference type="SAM" id="MobiDB-lite"/>
    </source>
</evidence>
<feature type="region of interest" description="Disordered" evidence="7">
    <location>
        <begin position="204"/>
        <end position="240"/>
    </location>
</feature>
<dbReference type="Pfam" id="PF07690">
    <property type="entry name" value="MFS_1"/>
    <property type="match status" value="1"/>
</dbReference>
<dbReference type="Gene3D" id="1.20.1250.20">
    <property type="entry name" value="MFS general substrate transporter like domains"/>
    <property type="match status" value="1"/>
</dbReference>
<dbReference type="InterPro" id="IPR020846">
    <property type="entry name" value="MFS_dom"/>
</dbReference>
<comment type="similarity">
    <text evidence="2">Belongs to the major facilitator superfamily. Vesicular transporter family.</text>
</comment>
<keyword evidence="11" id="KW-1185">Reference proteome</keyword>
<dbReference type="InterPro" id="IPR011701">
    <property type="entry name" value="MFS"/>
</dbReference>
<dbReference type="InterPro" id="IPR001958">
    <property type="entry name" value="Tet-R_TetA/multi-R_MdtG-like"/>
</dbReference>
<dbReference type="AlphaFoldDB" id="A0A2I2GH60"/>
<feature type="transmembrane region" description="Helical" evidence="8">
    <location>
        <begin position="89"/>
        <end position="113"/>
    </location>
</feature>
<dbReference type="GO" id="GO:0022857">
    <property type="term" value="F:transmembrane transporter activity"/>
    <property type="evidence" value="ECO:0007669"/>
    <property type="project" value="InterPro"/>
</dbReference>
<feature type="transmembrane region" description="Helical" evidence="8">
    <location>
        <begin position="119"/>
        <end position="137"/>
    </location>
</feature>
<feature type="transmembrane region" description="Helical" evidence="8">
    <location>
        <begin position="149"/>
        <end position="171"/>
    </location>
</feature>
<keyword evidence="5 8" id="KW-1133">Transmembrane helix</keyword>
<dbReference type="SUPFAM" id="SSF103473">
    <property type="entry name" value="MFS general substrate transporter"/>
    <property type="match status" value="1"/>
</dbReference>
<feature type="compositionally biased region" description="Polar residues" evidence="7">
    <location>
        <begin position="227"/>
        <end position="238"/>
    </location>
</feature>
<dbReference type="VEuPathDB" id="FungiDB:P170DRAFT_349958"/>
<evidence type="ECO:0000256" key="5">
    <source>
        <dbReference type="ARBA" id="ARBA00022989"/>
    </source>
</evidence>
<keyword evidence="4 8" id="KW-0812">Transmembrane</keyword>
<dbReference type="GO" id="GO:0016020">
    <property type="term" value="C:membrane"/>
    <property type="evidence" value="ECO:0007669"/>
    <property type="project" value="UniProtKB-SubCell"/>
</dbReference>
<organism evidence="10 11">
    <name type="scientific">Aspergillus steynii IBT 23096</name>
    <dbReference type="NCBI Taxonomy" id="1392250"/>
    <lineage>
        <taxon>Eukaryota</taxon>
        <taxon>Fungi</taxon>
        <taxon>Dikarya</taxon>
        <taxon>Ascomycota</taxon>
        <taxon>Pezizomycotina</taxon>
        <taxon>Eurotiomycetes</taxon>
        <taxon>Eurotiomycetidae</taxon>
        <taxon>Eurotiales</taxon>
        <taxon>Aspergillaceae</taxon>
        <taxon>Aspergillus</taxon>
        <taxon>Aspergillus subgen. Circumdati</taxon>
    </lineage>
</organism>
<feature type="domain" description="Major facilitator superfamily (MFS) profile" evidence="9">
    <location>
        <begin position="18"/>
        <end position="460"/>
    </location>
</feature>
<keyword evidence="3" id="KW-0813">Transport</keyword>
<dbReference type="InterPro" id="IPR036259">
    <property type="entry name" value="MFS_trans_sf"/>
</dbReference>
<proteinExistence type="inferred from homology"/>
<dbReference type="EMBL" id="MSFO01000002">
    <property type="protein sequence ID" value="PLB52220.1"/>
    <property type="molecule type" value="Genomic_DNA"/>
</dbReference>
<dbReference type="PANTHER" id="PTHR23506">
    <property type="entry name" value="GH10249P"/>
    <property type="match status" value="1"/>
</dbReference>
<dbReference type="PROSITE" id="PS50850">
    <property type="entry name" value="MFS"/>
    <property type="match status" value="1"/>
</dbReference>
<evidence type="ECO:0000256" key="6">
    <source>
        <dbReference type="ARBA" id="ARBA00023136"/>
    </source>
</evidence>
<feature type="transmembrane region" description="Helical" evidence="8">
    <location>
        <begin position="177"/>
        <end position="197"/>
    </location>
</feature>
<feature type="transmembrane region" description="Helical" evidence="8">
    <location>
        <begin position="16"/>
        <end position="37"/>
    </location>
</feature>
<evidence type="ECO:0000256" key="2">
    <source>
        <dbReference type="ARBA" id="ARBA00006829"/>
    </source>
</evidence>
<sequence length="467" mass="50638">MEIPRPIGYRWRSSRVFILATIALALFAETFLYGFVVPILTHMLEVRLHIDPSQTQSYITTLLSIHGLISLASAPIIAHFVDKSRNRKIPLLIALAGSLVGTVLVAWTPALWVLFFGRYMQGICGAATWIVSFAIMLDCTAAEDMGKTLGIVMTFVTTGFIGGPTIAGILLELVGYWATWSVPMTILILDIVARLLMIESRDVSSKQSPPSTSDTPESDETTALIPDNNTEATQSDTPPSIAPSRGFYRIVLSDARVLVALANIFFFSFIISGFEATIPLHVRDVFGWGSMGTGLMFFCLQLPSFFLAALGGMLRDRCGLKYPTALGWALLAPLFWLLGVPGDKRFPWAGPETGGKTIFPVTMAVFGTVAMLVRGAGSLQLSLVTKDMQTKDPLIFGPGGGNARAQSILEMAFSLGMMAGPLVTGTLSETVGYYYMTFTLACLSLGLSFLCYTYLDGKRQKDPVSQA</sequence>
<feature type="transmembrane region" description="Helical" evidence="8">
    <location>
        <begin position="433"/>
        <end position="455"/>
    </location>
</feature>
<evidence type="ECO:0000256" key="8">
    <source>
        <dbReference type="SAM" id="Phobius"/>
    </source>
</evidence>
<dbReference type="InterPro" id="IPR050930">
    <property type="entry name" value="MFS_Vesicular_Transporter"/>
</dbReference>
<protein>
    <submittedName>
        <fullName evidence="10">MFS general substrate transporter</fullName>
    </submittedName>
</protein>
<dbReference type="OrthoDB" id="5086884at2759"/>
<evidence type="ECO:0000256" key="1">
    <source>
        <dbReference type="ARBA" id="ARBA00004141"/>
    </source>
</evidence>
<keyword evidence="6 8" id="KW-0472">Membrane</keyword>
<name>A0A2I2GH60_9EURO</name>
<reference evidence="10 11" key="1">
    <citation type="submission" date="2016-12" db="EMBL/GenBank/DDBJ databases">
        <title>The genomes of Aspergillus section Nigri reveals drivers in fungal speciation.</title>
        <authorList>
            <consortium name="DOE Joint Genome Institute"/>
            <person name="Vesth T.C."/>
            <person name="Nybo J."/>
            <person name="Theobald S."/>
            <person name="Brandl J."/>
            <person name="Frisvad J.C."/>
            <person name="Nielsen K.F."/>
            <person name="Lyhne E.K."/>
            <person name="Kogle M.E."/>
            <person name="Kuo A."/>
            <person name="Riley R."/>
            <person name="Clum A."/>
            <person name="Nolan M."/>
            <person name="Lipzen A."/>
            <person name="Salamov A."/>
            <person name="Henrissat B."/>
            <person name="Wiebenga A."/>
            <person name="De Vries R.P."/>
            <person name="Grigoriev I.V."/>
            <person name="Mortensen U.H."/>
            <person name="Andersen M.R."/>
            <person name="Baker S.E."/>
        </authorList>
    </citation>
    <scope>NUCLEOTIDE SEQUENCE [LARGE SCALE GENOMIC DNA]</scope>
    <source>
        <strain evidence="10 11">IBT 23096</strain>
    </source>
</reference>
<dbReference type="STRING" id="1392250.A0A2I2GH60"/>
<dbReference type="PANTHER" id="PTHR23506:SF35">
    <property type="entry name" value="MAJOR FACILITATOR SUPERFAMILY (MFS) PROFILE DOMAIN-CONTAINING PROTEIN-RELATED"/>
    <property type="match status" value="1"/>
</dbReference>
<comment type="subcellular location">
    <subcellularLocation>
        <location evidence="1">Membrane</location>
        <topology evidence="1">Multi-pass membrane protein</topology>
    </subcellularLocation>
</comment>
<evidence type="ECO:0000259" key="9">
    <source>
        <dbReference type="PROSITE" id="PS50850"/>
    </source>
</evidence>
<dbReference type="PRINTS" id="PR01035">
    <property type="entry name" value="TCRTETA"/>
</dbReference>
<dbReference type="RefSeq" id="XP_024707522.1">
    <property type="nucleotide sequence ID" value="XM_024843774.1"/>
</dbReference>
<dbReference type="GeneID" id="36551474"/>
<comment type="caution">
    <text evidence="10">The sequence shown here is derived from an EMBL/GenBank/DDBJ whole genome shotgun (WGS) entry which is preliminary data.</text>
</comment>
<gene>
    <name evidence="10" type="ORF">P170DRAFT_349958</name>
</gene>
<feature type="transmembrane region" description="Helical" evidence="8">
    <location>
        <begin position="322"/>
        <end position="338"/>
    </location>
</feature>
<feature type="transmembrane region" description="Helical" evidence="8">
    <location>
        <begin position="255"/>
        <end position="274"/>
    </location>
</feature>
<accession>A0A2I2GH60</accession>
<feature type="transmembrane region" description="Helical" evidence="8">
    <location>
        <begin position="57"/>
        <end position="77"/>
    </location>
</feature>
<evidence type="ECO:0000313" key="11">
    <source>
        <dbReference type="Proteomes" id="UP000234275"/>
    </source>
</evidence>
<evidence type="ECO:0000256" key="4">
    <source>
        <dbReference type="ARBA" id="ARBA00022692"/>
    </source>
</evidence>
<dbReference type="Proteomes" id="UP000234275">
    <property type="component" value="Unassembled WGS sequence"/>
</dbReference>